<dbReference type="GeneID" id="87898332"/>
<evidence type="ECO:0000313" key="3">
    <source>
        <dbReference type="Proteomes" id="UP001322138"/>
    </source>
</evidence>
<evidence type="ECO:0000256" key="1">
    <source>
        <dbReference type="SAM" id="SignalP"/>
    </source>
</evidence>
<comment type="caution">
    <text evidence="2">The sequence shown here is derived from an EMBL/GenBank/DDBJ whole genome shotgun (WGS) entry which is preliminary data.</text>
</comment>
<keyword evidence="1" id="KW-0732">Signal</keyword>
<dbReference type="Proteomes" id="UP001322138">
    <property type="component" value="Unassembled WGS sequence"/>
</dbReference>
<sequence>MKVFAIIALFLGVISAGVAAPAEPTTTIDLPPPAGETNVIWNSNATDENNITASSGDAPKWFFEMFEATGINCNDKKWMTVRLNRYGTFCFRTEIEVRRVRVVNSGGCSTTYFSDENCTNDPQHVEVPLHCVGYSGGNLIKSVVVAC</sequence>
<proteinExistence type="predicted"/>
<evidence type="ECO:0000313" key="2">
    <source>
        <dbReference type="EMBL" id="KAK4643701.1"/>
    </source>
</evidence>
<protein>
    <submittedName>
        <fullName evidence="2">Uncharacterized protein</fullName>
    </submittedName>
</protein>
<reference evidence="2 3" key="1">
    <citation type="journal article" date="2023" name="bioRxiv">
        <title>High-quality genome assemblies of four members of thePodospora anserinaspecies complex.</title>
        <authorList>
            <person name="Ament-Velasquez S.L."/>
            <person name="Vogan A.A."/>
            <person name="Wallerman O."/>
            <person name="Hartmann F."/>
            <person name="Gautier V."/>
            <person name="Silar P."/>
            <person name="Giraud T."/>
            <person name="Johannesson H."/>
        </authorList>
    </citation>
    <scope>NUCLEOTIDE SEQUENCE [LARGE SCALE GENOMIC DNA]</scope>
    <source>
        <strain evidence="2 3">CBS 112042</strain>
    </source>
</reference>
<dbReference type="RefSeq" id="XP_062732677.1">
    <property type="nucleotide sequence ID" value="XM_062878850.1"/>
</dbReference>
<dbReference type="EMBL" id="JAFFGZ010000006">
    <property type="protein sequence ID" value="KAK4643701.1"/>
    <property type="molecule type" value="Genomic_DNA"/>
</dbReference>
<accession>A0ABR0FJ20</accession>
<keyword evidence="3" id="KW-1185">Reference proteome</keyword>
<organism evidence="2 3">
    <name type="scientific">Podospora bellae-mahoneyi</name>
    <dbReference type="NCBI Taxonomy" id="2093777"/>
    <lineage>
        <taxon>Eukaryota</taxon>
        <taxon>Fungi</taxon>
        <taxon>Dikarya</taxon>
        <taxon>Ascomycota</taxon>
        <taxon>Pezizomycotina</taxon>
        <taxon>Sordariomycetes</taxon>
        <taxon>Sordariomycetidae</taxon>
        <taxon>Sordariales</taxon>
        <taxon>Podosporaceae</taxon>
        <taxon>Podospora</taxon>
    </lineage>
</organism>
<feature type="chain" id="PRO_5045829644" evidence="1">
    <location>
        <begin position="20"/>
        <end position="147"/>
    </location>
</feature>
<name>A0ABR0FJ20_9PEZI</name>
<feature type="signal peptide" evidence="1">
    <location>
        <begin position="1"/>
        <end position="19"/>
    </location>
</feature>
<gene>
    <name evidence="2" type="ORF">QC761_405735</name>
</gene>